<dbReference type="RefSeq" id="XP_017885226.1">
    <property type="nucleotide sequence ID" value="XM_018029737.2"/>
</dbReference>
<dbReference type="AlphaFoldDB" id="A0AAJ7J5V2"/>
<evidence type="ECO:0000313" key="2">
    <source>
        <dbReference type="RefSeq" id="XP_017885225.1"/>
    </source>
</evidence>
<dbReference type="Gene3D" id="1.10.150.720">
    <property type="entry name" value="Haloacid dehalogenase-like hydrolase"/>
    <property type="match status" value="1"/>
</dbReference>
<protein>
    <submittedName>
        <fullName evidence="2 3">Rhythmically expressed gene 2 protein-like</fullName>
    </submittedName>
</protein>
<accession>A0AAJ7J5V2</accession>
<dbReference type="InterPro" id="IPR044924">
    <property type="entry name" value="HAD-SF_hydro_IA_REG-2-like_cap"/>
</dbReference>
<dbReference type="Pfam" id="PF00702">
    <property type="entry name" value="Hydrolase"/>
    <property type="match status" value="1"/>
</dbReference>
<reference evidence="2 3" key="1">
    <citation type="submission" date="2025-04" db="UniProtKB">
        <authorList>
            <consortium name="RefSeq"/>
        </authorList>
    </citation>
    <scope>IDENTIFICATION</scope>
    <source>
        <tissue evidence="2 3">Whole body</tissue>
    </source>
</reference>
<dbReference type="InterPro" id="IPR036412">
    <property type="entry name" value="HAD-like_sf"/>
</dbReference>
<evidence type="ECO:0000313" key="3">
    <source>
        <dbReference type="RefSeq" id="XP_017885226.1"/>
    </source>
</evidence>
<name>A0AAJ7J5V2_9HYME</name>
<dbReference type="SUPFAM" id="SSF56784">
    <property type="entry name" value="HAD-like"/>
    <property type="match status" value="1"/>
</dbReference>
<dbReference type="NCBIfam" id="TIGR02252">
    <property type="entry name" value="DREG-2"/>
    <property type="match status" value="1"/>
</dbReference>
<dbReference type="KEGG" id="ccal:108628058"/>
<dbReference type="GeneID" id="108628058"/>
<dbReference type="InterPro" id="IPR006439">
    <property type="entry name" value="HAD-SF_hydro_IA"/>
</dbReference>
<dbReference type="CDD" id="cd16415">
    <property type="entry name" value="HAD_dREG-2_like"/>
    <property type="match status" value="1"/>
</dbReference>
<gene>
    <name evidence="2 3" type="primary">LOC108628058</name>
</gene>
<dbReference type="PANTHER" id="PTHR46191:SF2">
    <property type="entry name" value="HALOACID DEHALOGENASE-LIKE HYDROLASE DOMAIN-CONTAINING PROTEIN 3"/>
    <property type="match status" value="1"/>
</dbReference>
<dbReference type="InterPro" id="IPR051828">
    <property type="entry name" value="HAD-like_hydrolase_domain"/>
</dbReference>
<dbReference type="InterPro" id="IPR023214">
    <property type="entry name" value="HAD_sf"/>
</dbReference>
<organism evidence="1 3">
    <name type="scientific">Ceratina calcarata</name>
    <dbReference type="NCBI Taxonomy" id="156304"/>
    <lineage>
        <taxon>Eukaryota</taxon>
        <taxon>Metazoa</taxon>
        <taxon>Ecdysozoa</taxon>
        <taxon>Arthropoda</taxon>
        <taxon>Hexapoda</taxon>
        <taxon>Insecta</taxon>
        <taxon>Pterygota</taxon>
        <taxon>Neoptera</taxon>
        <taxon>Endopterygota</taxon>
        <taxon>Hymenoptera</taxon>
        <taxon>Apocrita</taxon>
        <taxon>Aculeata</taxon>
        <taxon>Apoidea</taxon>
        <taxon>Anthophila</taxon>
        <taxon>Apidae</taxon>
        <taxon>Ceratina</taxon>
        <taxon>Zadontomerus</taxon>
    </lineage>
</organism>
<dbReference type="GO" id="GO:0005634">
    <property type="term" value="C:nucleus"/>
    <property type="evidence" value="ECO:0007669"/>
    <property type="project" value="TreeGrafter"/>
</dbReference>
<dbReference type="SFLD" id="SFLDS00003">
    <property type="entry name" value="Haloacid_Dehalogenase"/>
    <property type="match status" value="1"/>
</dbReference>
<dbReference type="Gene3D" id="3.40.50.1000">
    <property type="entry name" value="HAD superfamily/HAD-like"/>
    <property type="match status" value="1"/>
</dbReference>
<dbReference type="SFLD" id="SFLDG01129">
    <property type="entry name" value="C1.5:_HAD__Beta-PGM__Phosphata"/>
    <property type="match status" value="1"/>
</dbReference>
<dbReference type="Proteomes" id="UP000694925">
    <property type="component" value="Unplaced"/>
</dbReference>
<dbReference type="RefSeq" id="XP_017885225.1">
    <property type="nucleotide sequence ID" value="XM_018029736.2"/>
</dbReference>
<dbReference type="PANTHER" id="PTHR46191">
    <property type="match status" value="1"/>
</dbReference>
<dbReference type="InterPro" id="IPR011949">
    <property type="entry name" value="HAD-SF_hydro_IA_REG-2-like"/>
</dbReference>
<proteinExistence type="predicted"/>
<dbReference type="NCBIfam" id="TIGR01549">
    <property type="entry name" value="HAD-SF-IA-v1"/>
    <property type="match status" value="1"/>
</dbReference>
<sequence length="255" mass="29599">MMKCIRLQLITFDVTGTLLKTKLERYIEVGSEHGLSVDPRKLAHSFKNSFHKLSLEHPVFGKHTGIGWENWWRKMVYNVFKDQHNSVANSTLDKVANSLISCYGTNMCWYKYPDTIELLEYLQKQNIILGVISNFDQRLEGVLEDTRIRPYFSFVLTSYDFGAEKPDTSIFDEALRLTRERHCIDVTPQEALHIGDTFSKDYVGAKNAKWNAILIKRDDPDVSDKRVPKTDVFKNLRDLKVYLSTLIDRGSIQER</sequence>
<evidence type="ECO:0000313" key="1">
    <source>
        <dbReference type="Proteomes" id="UP000694925"/>
    </source>
</evidence>
<keyword evidence="1" id="KW-1185">Reference proteome</keyword>